<comment type="caution">
    <text evidence="2">The sequence shown here is derived from an EMBL/GenBank/DDBJ whole genome shotgun (WGS) entry which is preliminary data.</text>
</comment>
<evidence type="ECO:0000256" key="1">
    <source>
        <dbReference type="SAM" id="MobiDB-lite"/>
    </source>
</evidence>
<sequence length="88" mass="10072">MIIGLIAFLWTKPYILSALVTLHYISISPTERGVWWVIRIFTRGIVRMRDWPCSCMFVLNEAVRRGKIGQYSSKPGQDLPVTGTESEN</sequence>
<protein>
    <submittedName>
        <fullName evidence="2">Uncharacterized protein</fullName>
    </submittedName>
</protein>
<gene>
    <name evidence="2" type="ORF">RRG08_009173</name>
</gene>
<dbReference type="AlphaFoldDB" id="A0AAE0ZP70"/>
<evidence type="ECO:0000313" key="2">
    <source>
        <dbReference type="EMBL" id="KAK3773045.1"/>
    </source>
</evidence>
<keyword evidence="3" id="KW-1185">Reference proteome</keyword>
<organism evidence="2 3">
    <name type="scientific">Elysia crispata</name>
    <name type="common">lettuce slug</name>
    <dbReference type="NCBI Taxonomy" id="231223"/>
    <lineage>
        <taxon>Eukaryota</taxon>
        <taxon>Metazoa</taxon>
        <taxon>Spiralia</taxon>
        <taxon>Lophotrochozoa</taxon>
        <taxon>Mollusca</taxon>
        <taxon>Gastropoda</taxon>
        <taxon>Heterobranchia</taxon>
        <taxon>Euthyneura</taxon>
        <taxon>Panpulmonata</taxon>
        <taxon>Sacoglossa</taxon>
        <taxon>Placobranchoidea</taxon>
        <taxon>Plakobranchidae</taxon>
        <taxon>Elysia</taxon>
    </lineage>
</organism>
<feature type="region of interest" description="Disordered" evidence="1">
    <location>
        <begin position="69"/>
        <end position="88"/>
    </location>
</feature>
<reference evidence="2" key="1">
    <citation type="journal article" date="2023" name="G3 (Bethesda)">
        <title>A reference genome for the long-term kleptoplast-retaining sea slug Elysia crispata morphotype clarki.</title>
        <authorList>
            <person name="Eastman K.E."/>
            <person name="Pendleton A.L."/>
            <person name="Shaikh M.A."/>
            <person name="Suttiyut T."/>
            <person name="Ogas R."/>
            <person name="Tomko P."/>
            <person name="Gavelis G."/>
            <person name="Widhalm J.R."/>
            <person name="Wisecaver J.H."/>
        </authorList>
    </citation>
    <scope>NUCLEOTIDE SEQUENCE</scope>
    <source>
        <strain evidence="2">ECLA1</strain>
    </source>
</reference>
<evidence type="ECO:0000313" key="3">
    <source>
        <dbReference type="Proteomes" id="UP001283361"/>
    </source>
</evidence>
<name>A0AAE0ZP70_9GAST</name>
<accession>A0AAE0ZP70</accession>
<dbReference type="Proteomes" id="UP001283361">
    <property type="component" value="Unassembled WGS sequence"/>
</dbReference>
<proteinExistence type="predicted"/>
<dbReference type="EMBL" id="JAWDGP010003562">
    <property type="protein sequence ID" value="KAK3773045.1"/>
    <property type="molecule type" value="Genomic_DNA"/>
</dbReference>